<name>A0ABR7WG23_9ACTN</name>
<proteinExistence type="predicted"/>
<dbReference type="Pfam" id="PF14530">
    <property type="entry name" value="DUF4439"/>
    <property type="match status" value="1"/>
</dbReference>
<dbReference type="Proteomes" id="UP000602395">
    <property type="component" value="Unassembled WGS sequence"/>
</dbReference>
<dbReference type="EMBL" id="JACWMS010000004">
    <property type="protein sequence ID" value="MBD1321730.1"/>
    <property type="molecule type" value="Genomic_DNA"/>
</dbReference>
<dbReference type="InterPro" id="IPR009078">
    <property type="entry name" value="Ferritin-like_SF"/>
</dbReference>
<evidence type="ECO:0000313" key="3">
    <source>
        <dbReference type="Proteomes" id="UP000602395"/>
    </source>
</evidence>
<dbReference type="RefSeq" id="WP_190268223.1">
    <property type="nucleotide sequence ID" value="NZ_BAABAD010000002.1"/>
</dbReference>
<comment type="caution">
    <text evidence="2">The sequence shown here is derived from an EMBL/GenBank/DDBJ whole genome shotgun (WGS) entry which is preliminary data.</text>
</comment>
<dbReference type="InterPro" id="IPR012347">
    <property type="entry name" value="Ferritin-like"/>
</dbReference>
<dbReference type="Gene3D" id="1.20.1260.10">
    <property type="match status" value="1"/>
</dbReference>
<dbReference type="InterPro" id="IPR029447">
    <property type="entry name" value="DUF4439"/>
</dbReference>
<protein>
    <submittedName>
        <fullName evidence="2">Ferritin-like domain-containing protein</fullName>
    </submittedName>
</protein>
<gene>
    <name evidence="2" type="ORF">IDF66_19300</name>
</gene>
<sequence length="144" mass="14858">MTTTSDALAAAVDAENAAIFTYGVSTAFVSAARRDTVAEYAAAHRARRDELVAALNAAKATVPESAAGYTLPLTVDDSVSAVKALLAAEVDCTVAYRALLERAESSTARRQGLDGLTDSSVRAGTWRVAARISPATVAFPGRPG</sequence>
<dbReference type="SUPFAM" id="SSF47240">
    <property type="entry name" value="Ferritin-like"/>
    <property type="match status" value="1"/>
</dbReference>
<organism evidence="2 3">
    <name type="scientific">Gordonia hankookensis</name>
    <dbReference type="NCBI Taxonomy" id="589403"/>
    <lineage>
        <taxon>Bacteria</taxon>
        <taxon>Bacillati</taxon>
        <taxon>Actinomycetota</taxon>
        <taxon>Actinomycetes</taxon>
        <taxon>Mycobacteriales</taxon>
        <taxon>Gordoniaceae</taxon>
        <taxon>Gordonia</taxon>
    </lineage>
</organism>
<reference evidence="2 3" key="1">
    <citation type="submission" date="2020-09" db="EMBL/GenBank/DDBJ databases">
        <title>Novel species in genus Gordonia.</title>
        <authorList>
            <person name="Zhang G."/>
        </authorList>
    </citation>
    <scope>NUCLEOTIDE SEQUENCE [LARGE SCALE GENOMIC DNA]</scope>
    <source>
        <strain evidence="2 3">ON-33</strain>
    </source>
</reference>
<feature type="domain" description="DUF4439" evidence="1">
    <location>
        <begin position="7"/>
        <end position="143"/>
    </location>
</feature>
<keyword evidence="3" id="KW-1185">Reference proteome</keyword>
<accession>A0ABR7WG23</accession>
<evidence type="ECO:0000259" key="1">
    <source>
        <dbReference type="Pfam" id="PF14530"/>
    </source>
</evidence>
<dbReference type="CDD" id="cd00657">
    <property type="entry name" value="Ferritin_like"/>
    <property type="match status" value="1"/>
</dbReference>
<evidence type="ECO:0000313" key="2">
    <source>
        <dbReference type="EMBL" id="MBD1321730.1"/>
    </source>
</evidence>